<dbReference type="InterPro" id="IPR020581">
    <property type="entry name" value="GDC_P"/>
</dbReference>
<dbReference type="GO" id="GO:0005829">
    <property type="term" value="C:cytosol"/>
    <property type="evidence" value="ECO:0007669"/>
    <property type="project" value="TreeGrafter"/>
</dbReference>
<dbReference type="GO" id="GO:0016594">
    <property type="term" value="F:glycine binding"/>
    <property type="evidence" value="ECO:0007669"/>
    <property type="project" value="TreeGrafter"/>
</dbReference>
<dbReference type="CDD" id="cd00613">
    <property type="entry name" value="GDC-P"/>
    <property type="match status" value="1"/>
</dbReference>
<keyword evidence="10" id="KW-1185">Reference proteome</keyword>
<comment type="cofactor">
    <cofactor evidence="1 6">
        <name>pyridoxal 5'-phosphate</name>
        <dbReference type="ChEBI" id="CHEBI:597326"/>
    </cofactor>
</comment>
<comment type="similarity">
    <text evidence="6">Belongs to the GcvP family. C-terminal subunit subfamily.</text>
</comment>
<evidence type="ECO:0000313" key="9">
    <source>
        <dbReference type="EMBL" id="GGB29514.1"/>
    </source>
</evidence>
<dbReference type="FunFam" id="3.40.640.10:FF:000034">
    <property type="entry name" value="Probable glycine dehydrogenase (decarboxylating) subunit 2"/>
    <property type="match status" value="1"/>
</dbReference>
<dbReference type="GO" id="GO:0030170">
    <property type="term" value="F:pyridoxal phosphate binding"/>
    <property type="evidence" value="ECO:0007669"/>
    <property type="project" value="TreeGrafter"/>
</dbReference>
<dbReference type="InterPro" id="IPR049315">
    <property type="entry name" value="GDC-P_N"/>
</dbReference>
<comment type="caution">
    <text evidence="9">The sequence shown here is derived from an EMBL/GenBank/DDBJ whole genome shotgun (WGS) entry which is preliminary data.</text>
</comment>
<reference evidence="9" key="1">
    <citation type="journal article" date="2014" name="Int. J. Syst. Evol. Microbiol.">
        <title>Complete genome sequence of Corynebacterium casei LMG S-19264T (=DSM 44701T), isolated from a smear-ripened cheese.</title>
        <authorList>
            <consortium name="US DOE Joint Genome Institute (JGI-PGF)"/>
            <person name="Walter F."/>
            <person name="Albersmeier A."/>
            <person name="Kalinowski J."/>
            <person name="Ruckert C."/>
        </authorList>
    </citation>
    <scope>NUCLEOTIDE SEQUENCE</scope>
    <source>
        <strain evidence="9">CGMCC 1.15454</strain>
    </source>
</reference>
<dbReference type="Pfam" id="PF02347">
    <property type="entry name" value="GDC-P"/>
    <property type="match status" value="1"/>
</dbReference>
<dbReference type="EMBL" id="BMJD01000001">
    <property type="protein sequence ID" value="GGB29514.1"/>
    <property type="molecule type" value="Genomic_DNA"/>
</dbReference>
<comment type="subunit">
    <text evidence="6">The glycine cleavage system is composed of four proteins: P, T, L and H. In this organism, the P 'protein' is a heterodimer of two subunits.</text>
</comment>
<dbReference type="InterPro" id="IPR015422">
    <property type="entry name" value="PyrdxlP-dep_Trfase_small"/>
</dbReference>
<evidence type="ECO:0000256" key="3">
    <source>
        <dbReference type="ARBA" id="ARBA00022898"/>
    </source>
</evidence>
<dbReference type="AlphaFoldDB" id="A0A9W5TU25"/>
<dbReference type="EC" id="1.4.4.2" evidence="6"/>
<comment type="function">
    <text evidence="2 6">The glycine cleavage system catalyzes the degradation of glycine. The P protein binds the alpha-amino group of glycine through its pyridoxal phosphate cofactor; CO(2) is released and the remaining methylamine moiety is then transferred to the lipoamide cofactor of the H protein.</text>
</comment>
<evidence type="ECO:0000313" key="10">
    <source>
        <dbReference type="Proteomes" id="UP000621492"/>
    </source>
</evidence>
<dbReference type="PANTHER" id="PTHR11773">
    <property type="entry name" value="GLYCINE DEHYDROGENASE, DECARBOXYLATING"/>
    <property type="match status" value="1"/>
</dbReference>
<evidence type="ECO:0000256" key="1">
    <source>
        <dbReference type="ARBA" id="ARBA00001933"/>
    </source>
</evidence>
<dbReference type="FunFam" id="3.90.1150.10:FF:000014">
    <property type="entry name" value="Probable glycine dehydrogenase (decarboxylating) subunit 2"/>
    <property type="match status" value="1"/>
</dbReference>
<dbReference type="SUPFAM" id="SSF53383">
    <property type="entry name" value="PLP-dependent transferases"/>
    <property type="match status" value="1"/>
</dbReference>
<dbReference type="GO" id="GO:0004375">
    <property type="term" value="F:glycine dehydrogenase (decarboxylating) activity"/>
    <property type="evidence" value="ECO:0007669"/>
    <property type="project" value="UniProtKB-EC"/>
</dbReference>
<name>A0A9W5TU25_9BACI</name>
<dbReference type="Pfam" id="PF21478">
    <property type="entry name" value="GcvP2_C"/>
    <property type="match status" value="1"/>
</dbReference>
<feature type="domain" description="Glycine dehydrogenase C-terminal" evidence="8">
    <location>
        <begin position="353"/>
        <end position="454"/>
    </location>
</feature>
<dbReference type="Gene3D" id="6.20.440.10">
    <property type="match status" value="1"/>
</dbReference>
<evidence type="ECO:0000256" key="5">
    <source>
        <dbReference type="ARBA" id="ARBA00049026"/>
    </source>
</evidence>
<evidence type="ECO:0000259" key="7">
    <source>
        <dbReference type="Pfam" id="PF02347"/>
    </source>
</evidence>
<dbReference type="InterPro" id="IPR015424">
    <property type="entry name" value="PyrdxlP-dep_Trfase"/>
</dbReference>
<dbReference type="GO" id="GO:0019464">
    <property type="term" value="P:glycine decarboxylation via glycine cleavage system"/>
    <property type="evidence" value="ECO:0007669"/>
    <property type="project" value="UniProtKB-UniRule"/>
</dbReference>
<evidence type="ECO:0000256" key="4">
    <source>
        <dbReference type="ARBA" id="ARBA00023002"/>
    </source>
</evidence>
<dbReference type="HAMAP" id="MF_00713">
    <property type="entry name" value="GcvPB"/>
    <property type="match status" value="1"/>
</dbReference>
<dbReference type="RefSeq" id="WP_188724588.1">
    <property type="nucleotide sequence ID" value="NZ_BMJD01000001.1"/>
</dbReference>
<proteinExistence type="inferred from homology"/>
<reference evidence="9" key="2">
    <citation type="submission" date="2020-09" db="EMBL/GenBank/DDBJ databases">
        <authorList>
            <person name="Sun Q."/>
            <person name="Zhou Y."/>
        </authorList>
    </citation>
    <scope>NUCLEOTIDE SEQUENCE</scope>
    <source>
        <strain evidence="9">CGMCC 1.15454</strain>
    </source>
</reference>
<dbReference type="InterPro" id="IPR015421">
    <property type="entry name" value="PyrdxlP-dep_Trfase_major"/>
</dbReference>
<dbReference type="NCBIfam" id="NF003346">
    <property type="entry name" value="PRK04366.1"/>
    <property type="match status" value="1"/>
</dbReference>
<comment type="catalytic activity">
    <reaction evidence="5 6">
        <text>N(6)-[(R)-lipoyl]-L-lysyl-[glycine-cleavage complex H protein] + glycine + H(+) = N(6)-[(R)-S(8)-aminomethyldihydrolipoyl]-L-lysyl-[glycine-cleavage complex H protein] + CO2</text>
        <dbReference type="Rhea" id="RHEA:24304"/>
        <dbReference type="Rhea" id="RHEA-COMP:10494"/>
        <dbReference type="Rhea" id="RHEA-COMP:10495"/>
        <dbReference type="ChEBI" id="CHEBI:15378"/>
        <dbReference type="ChEBI" id="CHEBI:16526"/>
        <dbReference type="ChEBI" id="CHEBI:57305"/>
        <dbReference type="ChEBI" id="CHEBI:83099"/>
        <dbReference type="ChEBI" id="CHEBI:83143"/>
        <dbReference type="EC" id="1.4.4.2"/>
    </reaction>
</comment>
<evidence type="ECO:0000256" key="6">
    <source>
        <dbReference type="HAMAP-Rule" id="MF_00713"/>
    </source>
</evidence>
<dbReference type="InterPro" id="IPR049316">
    <property type="entry name" value="GDC-P_C"/>
</dbReference>
<dbReference type="GO" id="GO:0005960">
    <property type="term" value="C:glycine cleavage complex"/>
    <property type="evidence" value="ECO:0007669"/>
    <property type="project" value="TreeGrafter"/>
</dbReference>
<dbReference type="PANTHER" id="PTHR11773:SF1">
    <property type="entry name" value="GLYCINE DEHYDROGENASE (DECARBOXYLATING), MITOCHONDRIAL"/>
    <property type="match status" value="1"/>
</dbReference>
<dbReference type="Gene3D" id="3.90.1150.10">
    <property type="entry name" value="Aspartate Aminotransferase, domain 1"/>
    <property type="match status" value="1"/>
</dbReference>
<feature type="modified residue" description="N6-(pyridoxal phosphate)lysine" evidence="6">
    <location>
        <position position="273"/>
    </location>
</feature>
<dbReference type="Proteomes" id="UP000621492">
    <property type="component" value="Unassembled WGS sequence"/>
</dbReference>
<dbReference type="InterPro" id="IPR023012">
    <property type="entry name" value="GcvPB"/>
</dbReference>
<evidence type="ECO:0000256" key="2">
    <source>
        <dbReference type="ARBA" id="ARBA00003788"/>
    </source>
</evidence>
<keyword evidence="3 6" id="KW-0663">Pyridoxal phosphate</keyword>
<dbReference type="Gene3D" id="3.40.640.10">
    <property type="entry name" value="Type I PLP-dependent aspartate aminotransferase-like (Major domain)"/>
    <property type="match status" value="1"/>
</dbReference>
<accession>A0A9W5TU25</accession>
<organism evidence="9 10">
    <name type="scientific">Lentibacillus populi</name>
    <dbReference type="NCBI Taxonomy" id="1827502"/>
    <lineage>
        <taxon>Bacteria</taxon>
        <taxon>Bacillati</taxon>
        <taxon>Bacillota</taxon>
        <taxon>Bacilli</taxon>
        <taxon>Bacillales</taxon>
        <taxon>Bacillaceae</taxon>
        <taxon>Lentibacillus</taxon>
    </lineage>
</organism>
<keyword evidence="4 6" id="KW-0560">Oxidoreductase</keyword>
<gene>
    <name evidence="6 9" type="primary">gcvPB</name>
    <name evidence="9" type="ORF">GCM10011409_03610</name>
</gene>
<sequence>MAVKDFPLLFERSKEGRTSYSLPELDVPEADLSADLDDSFIRTNAPDLPELSELEIIRHYTGLSRRNYGVDSGFYPLGSCTMKYNPKINEDVARLPGFSHIHPYQDPNSVQGAMEMMYDLQTALKEITGMNEVSLQPAAGAQGEWTGLMMIRAFHEANGDTRRTKVIVPDSAHGTNPASASVAGFDAITVKSNEKGLVDLEDLKRVVGDDTAALMLTNPNTLGLFETEILEMAEIVHDAGGKLYYDGANLNAIMGYARPGDMGFDVVHLNLHKTFTGPHGGGGPGSGPVGVTEDLTPFLPRPLLVKQDDKYVFDDDRPDSIGRVKPYYGNFGINLRAYTYIRTMGGEGLKKVSEYAVLNANYMMHRLEKEFVLPYPQHCKHEFVLSGRNQKKLGVRTLDIAKRLLDFGYHPPTIYFPLNVEEALMIEPTETESKETLDGFIDAMLEIAEEAKHDPETVQEAPHTTIVKRMDETTAARKPILRYDK</sequence>
<feature type="domain" description="Glycine cleavage system P-protein N-terminal" evidence="7">
    <location>
        <begin position="51"/>
        <end position="300"/>
    </location>
</feature>
<protein>
    <recommendedName>
        <fullName evidence="6">Probable glycine dehydrogenase (decarboxylating) subunit 2</fullName>
        <ecNumber evidence="6">1.4.4.2</ecNumber>
    </recommendedName>
    <alternativeName>
        <fullName evidence="6">Glycine cleavage system P-protein subunit 2</fullName>
    </alternativeName>
    <alternativeName>
        <fullName evidence="6">Glycine decarboxylase subunit 2</fullName>
    </alternativeName>
    <alternativeName>
        <fullName evidence="6">Glycine dehydrogenase (aminomethyl-transferring) subunit 2</fullName>
    </alternativeName>
</protein>
<evidence type="ECO:0000259" key="8">
    <source>
        <dbReference type="Pfam" id="PF21478"/>
    </source>
</evidence>